<comment type="caution">
    <text evidence="2">The sequence shown here is derived from an EMBL/GenBank/DDBJ whole genome shotgun (WGS) entry which is preliminary data.</text>
</comment>
<keyword evidence="3" id="KW-1185">Reference proteome</keyword>
<reference evidence="2 3" key="1">
    <citation type="journal article" date="2021" name="BMC Genomics">
        <title>Datura genome reveals duplications of psychoactive alkaloid biosynthetic genes and high mutation rate following tissue culture.</title>
        <authorList>
            <person name="Rajewski A."/>
            <person name="Carter-House D."/>
            <person name="Stajich J."/>
            <person name="Litt A."/>
        </authorList>
    </citation>
    <scope>NUCLEOTIDE SEQUENCE [LARGE SCALE GENOMIC DNA]</scope>
    <source>
        <strain evidence="2">AR-01</strain>
    </source>
</reference>
<proteinExistence type="predicted"/>
<gene>
    <name evidence="2" type="ORF">HAX54_041056</name>
</gene>
<accession>A0ABS8VTL8</accession>
<evidence type="ECO:0000313" key="3">
    <source>
        <dbReference type="Proteomes" id="UP000823775"/>
    </source>
</evidence>
<feature type="compositionally biased region" description="Polar residues" evidence="1">
    <location>
        <begin position="7"/>
        <end position="16"/>
    </location>
</feature>
<sequence length="72" mass="8091">MVDRIAKNNQTWNRGDQSGGLNVGTPSLSHLMKEKKEHDQMMDTIATNLTLMTMRSTESEVKKVDAVEEEPS</sequence>
<feature type="region of interest" description="Disordered" evidence="1">
    <location>
        <begin position="1"/>
        <end position="26"/>
    </location>
</feature>
<evidence type="ECO:0000256" key="1">
    <source>
        <dbReference type="SAM" id="MobiDB-lite"/>
    </source>
</evidence>
<dbReference type="Proteomes" id="UP000823775">
    <property type="component" value="Unassembled WGS sequence"/>
</dbReference>
<dbReference type="EMBL" id="JACEIK010005888">
    <property type="protein sequence ID" value="MCE0482368.1"/>
    <property type="molecule type" value="Genomic_DNA"/>
</dbReference>
<feature type="non-terminal residue" evidence="2">
    <location>
        <position position="72"/>
    </location>
</feature>
<evidence type="ECO:0000313" key="2">
    <source>
        <dbReference type="EMBL" id="MCE0482368.1"/>
    </source>
</evidence>
<organism evidence="2 3">
    <name type="scientific">Datura stramonium</name>
    <name type="common">Jimsonweed</name>
    <name type="synonym">Common thornapple</name>
    <dbReference type="NCBI Taxonomy" id="4076"/>
    <lineage>
        <taxon>Eukaryota</taxon>
        <taxon>Viridiplantae</taxon>
        <taxon>Streptophyta</taxon>
        <taxon>Embryophyta</taxon>
        <taxon>Tracheophyta</taxon>
        <taxon>Spermatophyta</taxon>
        <taxon>Magnoliopsida</taxon>
        <taxon>eudicotyledons</taxon>
        <taxon>Gunneridae</taxon>
        <taxon>Pentapetalae</taxon>
        <taxon>asterids</taxon>
        <taxon>lamiids</taxon>
        <taxon>Solanales</taxon>
        <taxon>Solanaceae</taxon>
        <taxon>Solanoideae</taxon>
        <taxon>Datureae</taxon>
        <taxon>Datura</taxon>
    </lineage>
</organism>
<name>A0ABS8VTL8_DATST</name>
<protein>
    <submittedName>
        <fullName evidence="2">Uncharacterized protein</fullName>
    </submittedName>
</protein>